<comment type="pathway">
    <text evidence="1">Protein modification; protein glycosylation.</text>
</comment>
<dbReference type="InterPro" id="IPR027995">
    <property type="entry name" value="Galactosyl_T_N"/>
</dbReference>
<dbReference type="Gene3D" id="3.90.550.10">
    <property type="entry name" value="Spore Coat Polysaccharide Biosynthesis Protein SpsA, Chain A"/>
    <property type="match status" value="1"/>
</dbReference>
<dbReference type="AlphaFoldDB" id="A0AAE1DN68"/>
<feature type="domain" description="Galactosyltransferase N-terminal" evidence="2">
    <location>
        <begin position="180"/>
        <end position="315"/>
    </location>
</feature>
<keyword evidence="1" id="KW-1133">Transmembrane helix</keyword>
<organism evidence="3 4">
    <name type="scientific">Elysia crispata</name>
    <name type="common">lettuce slug</name>
    <dbReference type="NCBI Taxonomy" id="231223"/>
    <lineage>
        <taxon>Eukaryota</taxon>
        <taxon>Metazoa</taxon>
        <taxon>Spiralia</taxon>
        <taxon>Lophotrochozoa</taxon>
        <taxon>Mollusca</taxon>
        <taxon>Gastropoda</taxon>
        <taxon>Heterobranchia</taxon>
        <taxon>Euthyneura</taxon>
        <taxon>Panpulmonata</taxon>
        <taxon>Sacoglossa</taxon>
        <taxon>Placobranchoidea</taxon>
        <taxon>Plakobranchidae</taxon>
        <taxon>Elysia</taxon>
    </lineage>
</organism>
<comment type="caution">
    <text evidence="3">The sequence shown here is derived from an EMBL/GenBank/DDBJ whole genome shotgun (WGS) entry which is preliminary data.</text>
</comment>
<dbReference type="GO" id="GO:0016020">
    <property type="term" value="C:membrane"/>
    <property type="evidence" value="ECO:0007669"/>
    <property type="project" value="GOC"/>
</dbReference>
<dbReference type="GO" id="GO:0005794">
    <property type="term" value="C:Golgi apparatus"/>
    <property type="evidence" value="ECO:0007669"/>
    <property type="project" value="TreeGrafter"/>
</dbReference>
<gene>
    <name evidence="3" type="ORF">RRG08_015134</name>
</gene>
<evidence type="ECO:0000313" key="3">
    <source>
        <dbReference type="EMBL" id="KAK3776537.1"/>
    </source>
</evidence>
<comment type="similarity">
    <text evidence="1">Belongs to the glycosyltransferase 7 family.</text>
</comment>
<keyword evidence="4" id="KW-1185">Reference proteome</keyword>
<evidence type="ECO:0000256" key="1">
    <source>
        <dbReference type="RuleBase" id="RU368121"/>
    </source>
</evidence>
<keyword evidence="1" id="KW-0812">Transmembrane</keyword>
<evidence type="ECO:0000259" key="2">
    <source>
        <dbReference type="Pfam" id="PF13733"/>
    </source>
</evidence>
<dbReference type="SUPFAM" id="SSF53448">
    <property type="entry name" value="Nucleotide-diphospho-sugar transferases"/>
    <property type="match status" value="1"/>
</dbReference>
<dbReference type="InterPro" id="IPR029044">
    <property type="entry name" value="Nucleotide-diphossugar_trans"/>
</dbReference>
<keyword evidence="1" id="KW-0328">Glycosyltransferase</keyword>
<keyword evidence="1" id="KW-0735">Signal-anchor</keyword>
<dbReference type="EC" id="2.4.1.-" evidence="1"/>
<keyword evidence="1" id="KW-0808">Transferase</keyword>
<dbReference type="PANTHER" id="PTHR19300:SF46">
    <property type="entry name" value="BETA-1,4-N-ACETYLGALACTOSAMINYLTRANSFERASE"/>
    <property type="match status" value="1"/>
</dbReference>
<dbReference type="GO" id="GO:0033842">
    <property type="term" value="F:N-acetyl-beta-glucosaminyl-derivative 4-beta-N-acetylgalactosaminyltransferase activity"/>
    <property type="evidence" value="ECO:0007669"/>
    <property type="project" value="TreeGrafter"/>
</dbReference>
<evidence type="ECO:0000313" key="4">
    <source>
        <dbReference type="Proteomes" id="UP001283361"/>
    </source>
</evidence>
<keyword evidence="1" id="KW-0325">Glycoprotein</keyword>
<protein>
    <recommendedName>
        <fullName evidence="1">Beta-1,4-galactosyltransferase</fullName>
        <ecNumber evidence="1">2.4.1.-</ecNumber>
    </recommendedName>
</protein>
<dbReference type="PRINTS" id="PR02050">
    <property type="entry name" value="B14GALTRFASE"/>
</dbReference>
<name>A0AAE1DN68_9GAST</name>
<sequence length="372" mass="41407">MRVNTNLIGPRSQRVIRQLCLYVPRGWYTPRRACVRAVSFVVTSFCVVVFFTMFLFSGVVRFQYASHISRVAQDFSEWEADAASGIPGAGGPKYIWVHIGDPNSTERGNAYLARGAFGLRNSVGVQGGVLRETPEKGADGRAKCNGVLCFTPELKTLRGARRGNGAADTAAATNAKMAPCPMFPKNLEGRSAASIDERPLIQPAKLAAMFPEVQNGGHHEPTSCKAVEKTAIIIPYRDRWDHLHTLLPVLFPLLIRQQIDFTIYVIEQDSSTTFNKGLLFNAAFLEAMNMGDYDCFILHDVDMIPLDDRNLYRCNVSGPIHLSAGTNKFNYSIDAAWDCSSATPPATNRSLFNNRRLYEIHLLPPLETRFWE</sequence>
<dbReference type="InterPro" id="IPR003859">
    <property type="entry name" value="Galactosyl_T"/>
</dbReference>
<dbReference type="GO" id="GO:0008378">
    <property type="term" value="F:galactosyltransferase activity"/>
    <property type="evidence" value="ECO:0007669"/>
    <property type="project" value="TreeGrafter"/>
</dbReference>
<dbReference type="Proteomes" id="UP001283361">
    <property type="component" value="Unassembled WGS sequence"/>
</dbReference>
<dbReference type="GO" id="GO:0006688">
    <property type="term" value="P:glycosphingolipid biosynthetic process"/>
    <property type="evidence" value="ECO:0007669"/>
    <property type="project" value="TreeGrafter"/>
</dbReference>
<dbReference type="GO" id="GO:0005975">
    <property type="term" value="P:carbohydrate metabolic process"/>
    <property type="evidence" value="ECO:0007669"/>
    <property type="project" value="InterPro"/>
</dbReference>
<reference evidence="3" key="1">
    <citation type="journal article" date="2023" name="G3 (Bethesda)">
        <title>A reference genome for the long-term kleptoplast-retaining sea slug Elysia crispata morphotype clarki.</title>
        <authorList>
            <person name="Eastman K.E."/>
            <person name="Pendleton A.L."/>
            <person name="Shaikh M.A."/>
            <person name="Suttiyut T."/>
            <person name="Ogas R."/>
            <person name="Tomko P."/>
            <person name="Gavelis G."/>
            <person name="Widhalm J.R."/>
            <person name="Wisecaver J.H."/>
        </authorList>
    </citation>
    <scope>NUCLEOTIDE SEQUENCE</scope>
    <source>
        <strain evidence="3">ECLA1</strain>
    </source>
</reference>
<keyword evidence="1" id="KW-0472">Membrane</keyword>
<proteinExistence type="inferred from homology"/>
<dbReference type="EMBL" id="JAWDGP010003202">
    <property type="protein sequence ID" value="KAK3776537.1"/>
    <property type="molecule type" value="Genomic_DNA"/>
</dbReference>
<feature type="transmembrane region" description="Helical" evidence="1">
    <location>
        <begin position="37"/>
        <end position="60"/>
    </location>
</feature>
<accession>A0AAE1DN68</accession>
<dbReference type="PANTHER" id="PTHR19300">
    <property type="entry name" value="BETA-1,4-GALACTOSYLTRANSFERASE"/>
    <property type="match status" value="1"/>
</dbReference>
<dbReference type="Pfam" id="PF13733">
    <property type="entry name" value="Glyco_transf_7N"/>
    <property type="match status" value="1"/>
</dbReference>
<comment type="function">
    <text evidence="1">Catalyses the transfer of galactose onto proteins or lipids.</text>
</comment>